<dbReference type="STRING" id="5288.A0A5C5FZG2"/>
<organism evidence="2 3">
    <name type="scientific">Rhodotorula diobovata</name>
    <dbReference type="NCBI Taxonomy" id="5288"/>
    <lineage>
        <taxon>Eukaryota</taxon>
        <taxon>Fungi</taxon>
        <taxon>Dikarya</taxon>
        <taxon>Basidiomycota</taxon>
        <taxon>Pucciniomycotina</taxon>
        <taxon>Microbotryomycetes</taxon>
        <taxon>Sporidiobolales</taxon>
        <taxon>Sporidiobolaceae</taxon>
        <taxon>Rhodotorula</taxon>
    </lineage>
</organism>
<dbReference type="InterPro" id="IPR050471">
    <property type="entry name" value="AB_hydrolase"/>
</dbReference>
<reference evidence="2 3" key="1">
    <citation type="submission" date="2019-03" db="EMBL/GenBank/DDBJ databases">
        <title>Rhodosporidium diobovatum UCD-FST 08-225 genome sequencing, assembly, and annotation.</title>
        <authorList>
            <person name="Fakankun I.U."/>
            <person name="Fristensky B."/>
            <person name="Levin D.B."/>
        </authorList>
    </citation>
    <scope>NUCLEOTIDE SEQUENCE [LARGE SCALE GENOMIC DNA]</scope>
    <source>
        <strain evidence="2 3">UCD-FST 08-225</strain>
    </source>
</reference>
<dbReference type="Pfam" id="PF00561">
    <property type="entry name" value="Abhydrolase_1"/>
    <property type="match status" value="1"/>
</dbReference>
<protein>
    <submittedName>
        <fullName evidence="2">Alpha/Beta hydrolase protein</fullName>
    </submittedName>
</protein>
<gene>
    <name evidence="2" type="ORF">DMC30DRAFT_411323</name>
</gene>
<feature type="domain" description="AB hydrolase-1" evidence="1">
    <location>
        <begin position="58"/>
        <end position="306"/>
    </location>
</feature>
<dbReference type="PANTHER" id="PTHR43433">
    <property type="entry name" value="HYDROLASE, ALPHA/BETA FOLD FAMILY PROTEIN"/>
    <property type="match status" value="1"/>
</dbReference>
<dbReference type="AlphaFoldDB" id="A0A5C5FZG2"/>
<sequence length="327" mass="36632">MAQAAEPPTDPLPQTIFSPDHLVKRGWCTVARDKQCAPAPHKLYYELHGEDKPTSHRLVFTMGLNNSSFAWHNQVSYFATLPGYAVLVFDNRGVGWSDTPPGAYSTSEMAKDVEELLDFVEWTEPRSLNLAGVSMGGMIAQELALLIPERIRTLLLTSTMSGSRFTLPSWKAASMFLRLSSGTVRTPAAQISLVTATLFPEAYLETEVHEEGEYKGKKRREQVQADFLRRYHIGRRQSARGQLGQMAAVMKHRVSADRLAKLASAVPHTAIIHGTDDNLIHVQRAHELHKDIPGSRLKIVENAGHALPSQIRDEYNAWIRENVEREE</sequence>
<keyword evidence="2" id="KW-0378">Hydrolase</keyword>
<name>A0A5C5FZG2_9BASI</name>
<keyword evidence="3" id="KW-1185">Reference proteome</keyword>
<dbReference type="PANTHER" id="PTHR43433:SF5">
    <property type="entry name" value="AB HYDROLASE-1 DOMAIN-CONTAINING PROTEIN"/>
    <property type="match status" value="1"/>
</dbReference>
<dbReference type="SUPFAM" id="SSF53474">
    <property type="entry name" value="alpha/beta-Hydrolases"/>
    <property type="match status" value="1"/>
</dbReference>
<dbReference type="PRINTS" id="PR00111">
    <property type="entry name" value="ABHYDROLASE"/>
</dbReference>
<comment type="caution">
    <text evidence="2">The sequence shown here is derived from an EMBL/GenBank/DDBJ whole genome shotgun (WGS) entry which is preliminary data.</text>
</comment>
<dbReference type="OrthoDB" id="19657at2759"/>
<accession>A0A5C5FZG2</accession>
<dbReference type="EMBL" id="SOZI01000041">
    <property type="protein sequence ID" value="TNY21572.1"/>
    <property type="molecule type" value="Genomic_DNA"/>
</dbReference>
<dbReference type="InterPro" id="IPR000073">
    <property type="entry name" value="AB_hydrolase_1"/>
</dbReference>
<dbReference type="Gene3D" id="3.40.50.1820">
    <property type="entry name" value="alpha/beta hydrolase"/>
    <property type="match status" value="1"/>
</dbReference>
<evidence type="ECO:0000313" key="2">
    <source>
        <dbReference type="EMBL" id="TNY21572.1"/>
    </source>
</evidence>
<proteinExistence type="predicted"/>
<evidence type="ECO:0000259" key="1">
    <source>
        <dbReference type="Pfam" id="PF00561"/>
    </source>
</evidence>
<dbReference type="InterPro" id="IPR029058">
    <property type="entry name" value="AB_hydrolase_fold"/>
</dbReference>
<dbReference type="GO" id="GO:0016787">
    <property type="term" value="F:hydrolase activity"/>
    <property type="evidence" value="ECO:0007669"/>
    <property type="project" value="UniProtKB-KW"/>
</dbReference>
<dbReference type="Proteomes" id="UP000311382">
    <property type="component" value="Unassembled WGS sequence"/>
</dbReference>
<evidence type="ECO:0000313" key="3">
    <source>
        <dbReference type="Proteomes" id="UP000311382"/>
    </source>
</evidence>